<gene>
    <name evidence="2" type="ORF">RCOM_1887860</name>
</gene>
<feature type="region of interest" description="Disordered" evidence="1">
    <location>
        <begin position="214"/>
        <end position="281"/>
    </location>
</feature>
<evidence type="ECO:0000313" key="3">
    <source>
        <dbReference type="Proteomes" id="UP000008311"/>
    </source>
</evidence>
<organism evidence="2 3">
    <name type="scientific">Ricinus communis</name>
    <name type="common">Castor bean</name>
    <dbReference type="NCBI Taxonomy" id="3988"/>
    <lineage>
        <taxon>Eukaryota</taxon>
        <taxon>Viridiplantae</taxon>
        <taxon>Streptophyta</taxon>
        <taxon>Embryophyta</taxon>
        <taxon>Tracheophyta</taxon>
        <taxon>Spermatophyta</taxon>
        <taxon>Magnoliopsida</taxon>
        <taxon>eudicotyledons</taxon>
        <taxon>Gunneridae</taxon>
        <taxon>Pentapetalae</taxon>
        <taxon>rosids</taxon>
        <taxon>fabids</taxon>
        <taxon>Malpighiales</taxon>
        <taxon>Euphorbiaceae</taxon>
        <taxon>Acalyphoideae</taxon>
        <taxon>Acalypheae</taxon>
        <taxon>Ricinus</taxon>
    </lineage>
</organism>
<dbReference type="AlphaFoldDB" id="B9THP2"/>
<dbReference type="Proteomes" id="UP000008311">
    <property type="component" value="Unassembled WGS sequence"/>
</dbReference>
<feature type="compositionally biased region" description="Basic and acidic residues" evidence="1">
    <location>
        <begin position="151"/>
        <end position="178"/>
    </location>
</feature>
<dbReference type="InParanoid" id="B9THP2"/>
<feature type="compositionally biased region" description="Gly residues" evidence="1">
    <location>
        <begin position="104"/>
        <end position="114"/>
    </location>
</feature>
<feature type="compositionally biased region" description="Gly residues" evidence="1">
    <location>
        <begin position="271"/>
        <end position="281"/>
    </location>
</feature>
<name>B9THP2_RICCO</name>
<feature type="region of interest" description="Disordered" evidence="1">
    <location>
        <begin position="32"/>
        <end position="129"/>
    </location>
</feature>
<sequence>MPGQARILHSFMDFDNRAKKWTLCVLRFDNGSGRTVPAGGYHRSRQPEPGRRAPGHEPRQRQPPAQPVRAPDRPAAAAPHHAPGRAHRAGAAPVCPWPRDTPGSHGGGRVGGQPGPEPAGHRAAERAQRLRPAADVGLADGVHAHAPGHHAGGDLRQRHRGPDAGRRGLRRARDDRAARKPGGLQARRCALRGLRHAAVSGCAWPSRLAAGAQARPADHLGAHGPKAAHGGHERGPAHRAAHTPAPDVAQLPLPARCRAAGPGRGRCAALHGGGRTGQRRA</sequence>
<protein>
    <submittedName>
        <fullName evidence="2">Uncharacterized protein</fullName>
    </submittedName>
</protein>
<feature type="compositionally biased region" description="Low complexity" evidence="1">
    <location>
        <begin position="67"/>
        <end position="81"/>
    </location>
</feature>
<evidence type="ECO:0000256" key="1">
    <source>
        <dbReference type="SAM" id="MobiDB-lite"/>
    </source>
</evidence>
<accession>B9THP2</accession>
<feature type="region of interest" description="Disordered" evidence="1">
    <location>
        <begin position="142"/>
        <end position="183"/>
    </location>
</feature>
<reference evidence="3" key="1">
    <citation type="journal article" date="2010" name="Nat. Biotechnol.">
        <title>Draft genome sequence of the oilseed species Ricinus communis.</title>
        <authorList>
            <person name="Chan A.P."/>
            <person name="Crabtree J."/>
            <person name="Zhao Q."/>
            <person name="Lorenzi H."/>
            <person name="Orvis J."/>
            <person name="Puiu D."/>
            <person name="Melake-Berhan A."/>
            <person name="Jones K.M."/>
            <person name="Redman J."/>
            <person name="Chen G."/>
            <person name="Cahoon E.B."/>
            <person name="Gedil M."/>
            <person name="Stanke M."/>
            <person name="Haas B.J."/>
            <person name="Wortman J.R."/>
            <person name="Fraser-Liggett C.M."/>
            <person name="Ravel J."/>
            <person name="Rabinowicz P.D."/>
        </authorList>
    </citation>
    <scope>NUCLEOTIDE SEQUENCE [LARGE SCALE GENOMIC DNA]</scope>
    <source>
        <strain evidence="3">cv. Hale</strain>
    </source>
</reference>
<feature type="compositionally biased region" description="Low complexity" evidence="1">
    <location>
        <begin position="251"/>
        <end position="270"/>
    </location>
</feature>
<feature type="compositionally biased region" description="Basic and acidic residues" evidence="1">
    <location>
        <begin position="45"/>
        <end position="60"/>
    </location>
</feature>
<proteinExistence type="predicted"/>
<evidence type="ECO:0000313" key="2">
    <source>
        <dbReference type="EMBL" id="EEF24622.1"/>
    </source>
</evidence>
<dbReference type="EMBL" id="EQ981714">
    <property type="protein sequence ID" value="EEF24622.1"/>
    <property type="molecule type" value="Genomic_DNA"/>
</dbReference>
<keyword evidence="3" id="KW-1185">Reference proteome</keyword>
<feature type="compositionally biased region" description="Basic and acidic residues" evidence="1">
    <location>
        <begin position="119"/>
        <end position="128"/>
    </location>
</feature>